<accession>A0A427AUM9</accession>
<comment type="caution">
    <text evidence="1">The sequence shown here is derived from an EMBL/GenBank/DDBJ whole genome shotgun (WGS) entry which is preliminary data.</text>
</comment>
<dbReference type="EMBL" id="AMZH03001262">
    <property type="protein sequence ID" value="RRT79974.1"/>
    <property type="molecule type" value="Genomic_DNA"/>
</dbReference>
<proteinExistence type="predicted"/>
<sequence length="119" mass="13887">MTHGQHRWRLNLVDDFTSFHLTTCAVASLAIRQRLHQHSAFHHFREERGISEPLRKHRELERLLREEYHSLEAFRAKEKAEKRLPEKSVAAAEAAAPMTQKSHHSCAVELLPALPIFYE</sequence>
<reference evidence="1 2" key="1">
    <citation type="journal article" date="2014" name="Agronomy (Basel)">
        <title>A Draft Genome Sequence for Ensete ventricosum, the Drought-Tolerant Tree Against Hunger.</title>
        <authorList>
            <person name="Harrison J."/>
            <person name="Moore K.A."/>
            <person name="Paszkiewicz K."/>
            <person name="Jones T."/>
            <person name="Grant M."/>
            <person name="Ambacheew D."/>
            <person name="Muzemil S."/>
            <person name="Studholme D.J."/>
        </authorList>
    </citation>
    <scope>NUCLEOTIDE SEQUENCE [LARGE SCALE GENOMIC DNA]</scope>
</reference>
<gene>
    <name evidence="1" type="ORF">B296_00012257</name>
</gene>
<evidence type="ECO:0000313" key="2">
    <source>
        <dbReference type="Proteomes" id="UP000287651"/>
    </source>
</evidence>
<dbReference type="AlphaFoldDB" id="A0A427AUM9"/>
<name>A0A427AUM9_ENSVE</name>
<protein>
    <submittedName>
        <fullName evidence="1">Uncharacterized protein</fullName>
    </submittedName>
</protein>
<dbReference type="Proteomes" id="UP000287651">
    <property type="component" value="Unassembled WGS sequence"/>
</dbReference>
<feature type="non-terminal residue" evidence="1">
    <location>
        <position position="119"/>
    </location>
</feature>
<organism evidence="1 2">
    <name type="scientific">Ensete ventricosum</name>
    <name type="common">Abyssinian banana</name>
    <name type="synonym">Musa ensete</name>
    <dbReference type="NCBI Taxonomy" id="4639"/>
    <lineage>
        <taxon>Eukaryota</taxon>
        <taxon>Viridiplantae</taxon>
        <taxon>Streptophyta</taxon>
        <taxon>Embryophyta</taxon>
        <taxon>Tracheophyta</taxon>
        <taxon>Spermatophyta</taxon>
        <taxon>Magnoliopsida</taxon>
        <taxon>Liliopsida</taxon>
        <taxon>Zingiberales</taxon>
        <taxon>Musaceae</taxon>
        <taxon>Ensete</taxon>
    </lineage>
</organism>
<evidence type="ECO:0000313" key="1">
    <source>
        <dbReference type="EMBL" id="RRT79974.1"/>
    </source>
</evidence>